<evidence type="ECO:0000256" key="2">
    <source>
        <dbReference type="SAM" id="SignalP"/>
    </source>
</evidence>
<name>A0A915NJ02_9BILA</name>
<feature type="signal peptide" evidence="2">
    <location>
        <begin position="1"/>
        <end position="25"/>
    </location>
</feature>
<proteinExistence type="predicted"/>
<keyword evidence="3" id="KW-1185">Reference proteome</keyword>
<reference evidence="4" key="1">
    <citation type="submission" date="2022-11" db="UniProtKB">
        <authorList>
            <consortium name="WormBaseParasite"/>
        </authorList>
    </citation>
    <scope>IDENTIFICATION</scope>
</reference>
<dbReference type="AlphaFoldDB" id="A0A915NJ02"/>
<accession>A0A915NJ02</accession>
<protein>
    <submittedName>
        <fullName evidence="4">Uncharacterized protein</fullName>
    </submittedName>
</protein>
<feature type="chain" id="PRO_5037917313" evidence="2">
    <location>
        <begin position="26"/>
        <end position="135"/>
    </location>
</feature>
<dbReference type="Proteomes" id="UP000887560">
    <property type="component" value="Unplaced"/>
</dbReference>
<feature type="region of interest" description="Disordered" evidence="1">
    <location>
        <begin position="29"/>
        <end position="52"/>
    </location>
</feature>
<evidence type="ECO:0000256" key="1">
    <source>
        <dbReference type="SAM" id="MobiDB-lite"/>
    </source>
</evidence>
<keyword evidence="2" id="KW-0732">Signal</keyword>
<evidence type="ECO:0000313" key="3">
    <source>
        <dbReference type="Proteomes" id="UP000887560"/>
    </source>
</evidence>
<evidence type="ECO:0000313" key="4">
    <source>
        <dbReference type="WBParaSite" id="scf7180000417647.g1552"/>
    </source>
</evidence>
<dbReference type="WBParaSite" id="scf7180000417647.g1552">
    <property type="protein sequence ID" value="scf7180000417647.g1552"/>
    <property type="gene ID" value="scf7180000417647.g1552"/>
</dbReference>
<feature type="compositionally biased region" description="Polar residues" evidence="1">
    <location>
        <begin position="29"/>
        <end position="42"/>
    </location>
</feature>
<organism evidence="3 4">
    <name type="scientific">Meloidogyne floridensis</name>
    <dbReference type="NCBI Taxonomy" id="298350"/>
    <lineage>
        <taxon>Eukaryota</taxon>
        <taxon>Metazoa</taxon>
        <taxon>Ecdysozoa</taxon>
        <taxon>Nematoda</taxon>
        <taxon>Chromadorea</taxon>
        <taxon>Rhabditida</taxon>
        <taxon>Tylenchina</taxon>
        <taxon>Tylenchomorpha</taxon>
        <taxon>Tylenchoidea</taxon>
        <taxon>Meloidogynidae</taxon>
        <taxon>Meloidogyninae</taxon>
        <taxon>Meloidogyne</taxon>
    </lineage>
</organism>
<sequence length="135" mass="15138">MKILTSKLILPLLFLLTLDLKELDAGNSCKGQNATATRNQRPNKGKEKMKNEEQIGEDVLSTIHIYASDTSQDKRIKCYCGTRMNVREVNLKLNTRNLSIKLYVGKAPMFTVKGGKVKIYHASLPEEGRCVALNL</sequence>